<evidence type="ECO:0000256" key="1">
    <source>
        <dbReference type="SAM" id="Phobius"/>
    </source>
</evidence>
<dbReference type="InterPro" id="IPR043993">
    <property type="entry name" value="T4SS_pilin"/>
</dbReference>
<evidence type="ECO:0000313" key="3">
    <source>
        <dbReference type="Proteomes" id="UP000178367"/>
    </source>
</evidence>
<dbReference type="EMBL" id="MFGB01000020">
    <property type="protein sequence ID" value="OGF25672.1"/>
    <property type="molecule type" value="Genomic_DNA"/>
</dbReference>
<dbReference type="NCBIfam" id="NF045849">
    <property type="entry name" value="ICE_MMCAP2_0565"/>
    <property type="match status" value="1"/>
</dbReference>
<feature type="transmembrane region" description="Helical" evidence="1">
    <location>
        <begin position="106"/>
        <end position="125"/>
    </location>
</feature>
<dbReference type="Pfam" id="PF18895">
    <property type="entry name" value="T4SS_pilin"/>
    <property type="match status" value="1"/>
</dbReference>
<feature type="transmembrane region" description="Helical" evidence="1">
    <location>
        <begin position="9"/>
        <end position="29"/>
    </location>
</feature>
<reference evidence="2 3" key="1">
    <citation type="journal article" date="2016" name="Nat. Commun.">
        <title>Thousands of microbial genomes shed light on interconnected biogeochemical processes in an aquifer system.</title>
        <authorList>
            <person name="Anantharaman K."/>
            <person name="Brown C.T."/>
            <person name="Hug L.A."/>
            <person name="Sharon I."/>
            <person name="Castelle C.J."/>
            <person name="Probst A.J."/>
            <person name="Thomas B.C."/>
            <person name="Singh A."/>
            <person name="Wilkins M.J."/>
            <person name="Karaoz U."/>
            <person name="Brodie E.L."/>
            <person name="Williams K.H."/>
            <person name="Hubbard S.S."/>
            <person name="Banfield J.F."/>
        </authorList>
    </citation>
    <scope>NUCLEOTIDE SEQUENCE [LARGE SCALE GENOMIC DNA]</scope>
</reference>
<keyword evidence="1" id="KW-1133">Transmembrane helix</keyword>
<dbReference type="Proteomes" id="UP000178367">
    <property type="component" value="Unassembled WGS sequence"/>
</dbReference>
<proteinExistence type="predicted"/>
<feature type="transmembrane region" description="Helical" evidence="1">
    <location>
        <begin position="60"/>
        <end position="85"/>
    </location>
</feature>
<dbReference type="STRING" id="1797994.A2227_00500"/>
<gene>
    <name evidence="2" type="ORF">A2227_00500</name>
</gene>
<protein>
    <submittedName>
        <fullName evidence="2">Uncharacterized protein</fullName>
    </submittedName>
</protein>
<keyword evidence="1" id="KW-0472">Membrane</keyword>
<sequence length="141" mass="14580">MIIKIIKKIFGYGSVALLLIPFFGVKAALLTGDAADRIIGAGDSLGTAAGFASGQNPGSIVATILTGFLSLLGIIFIVLIIYGGYNWMTAAGEEQKVEKAKDTIKRAVIGLIIIVAAYSITYFVFTALDAAMSGNPSAFGG</sequence>
<accession>A0A1F5SGC9</accession>
<organism evidence="2 3">
    <name type="scientific">Candidatus Falkowbacteria bacterium RIFOXYA2_FULL_47_19</name>
    <dbReference type="NCBI Taxonomy" id="1797994"/>
    <lineage>
        <taxon>Bacteria</taxon>
        <taxon>Candidatus Falkowiibacteriota</taxon>
    </lineage>
</organism>
<evidence type="ECO:0000313" key="2">
    <source>
        <dbReference type="EMBL" id="OGF25672.1"/>
    </source>
</evidence>
<keyword evidence="1" id="KW-0812">Transmembrane</keyword>
<name>A0A1F5SGC9_9BACT</name>
<comment type="caution">
    <text evidence="2">The sequence shown here is derived from an EMBL/GenBank/DDBJ whole genome shotgun (WGS) entry which is preliminary data.</text>
</comment>
<dbReference type="AlphaFoldDB" id="A0A1F5SGC9"/>